<feature type="compositionally biased region" description="Polar residues" evidence="1">
    <location>
        <begin position="1"/>
        <end position="13"/>
    </location>
</feature>
<feature type="compositionally biased region" description="Basic and acidic residues" evidence="1">
    <location>
        <begin position="18"/>
        <end position="47"/>
    </location>
</feature>
<organism evidence="2 3">
    <name type="scientific">Parablautia intestinalis</name>
    <dbReference type="NCBI Taxonomy" id="2320100"/>
    <lineage>
        <taxon>Bacteria</taxon>
        <taxon>Bacillati</taxon>
        <taxon>Bacillota</taxon>
        <taxon>Clostridia</taxon>
        <taxon>Lachnospirales</taxon>
        <taxon>Lachnospiraceae</taxon>
        <taxon>Parablautia</taxon>
    </lineage>
</organism>
<protein>
    <submittedName>
        <fullName evidence="2">Uncharacterized protein</fullName>
    </submittedName>
</protein>
<accession>A0A3A9A6R2</accession>
<gene>
    <name evidence="2" type="ORF">D7V94_22015</name>
</gene>
<dbReference type="Proteomes" id="UP000280696">
    <property type="component" value="Unassembled WGS sequence"/>
</dbReference>
<proteinExistence type="predicted"/>
<dbReference type="OrthoDB" id="9790923at2"/>
<dbReference type="RefSeq" id="WP_120472406.1">
    <property type="nucleotide sequence ID" value="NZ_RAYQ01000052.1"/>
</dbReference>
<evidence type="ECO:0000313" key="2">
    <source>
        <dbReference type="EMBL" id="RKI86958.1"/>
    </source>
</evidence>
<evidence type="ECO:0000313" key="3">
    <source>
        <dbReference type="Proteomes" id="UP000280696"/>
    </source>
</evidence>
<sequence length="146" mass="17506">MNKTNTTESSLNMIKSVCAERDRKERDRLRANRIEMDKRDEAERERVQQSSNLLNSYIEKAMAREEQQKEKHNQILQNIHEEGVQRKSEEAYRTKEMVSAVNKGFRNAEKKEEDSKSWDAFMDRNRRLMDKGIESVKRERNKTYFS</sequence>
<evidence type="ECO:0000256" key="1">
    <source>
        <dbReference type="SAM" id="MobiDB-lite"/>
    </source>
</evidence>
<dbReference type="EMBL" id="RAYQ01000052">
    <property type="protein sequence ID" value="RKI86958.1"/>
    <property type="molecule type" value="Genomic_DNA"/>
</dbReference>
<feature type="region of interest" description="Disordered" evidence="1">
    <location>
        <begin position="1"/>
        <end position="48"/>
    </location>
</feature>
<comment type="caution">
    <text evidence="2">The sequence shown here is derived from an EMBL/GenBank/DDBJ whole genome shotgun (WGS) entry which is preliminary data.</text>
</comment>
<reference evidence="2 3" key="1">
    <citation type="submission" date="2018-09" db="EMBL/GenBank/DDBJ databases">
        <title>Murine metabolic-syndrome-specific gut microbial biobank.</title>
        <authorList>
            <person name="Liu C."/>
        </authorList>
    </citation>
    <scope>NUCLEOTIDE SEQUENCE [LARGE SCALE GENOMIC DNA]</scope>
    <source>
        <strain evidence="2 3">0.1xD8-82</strain>
    </source>
</reference>
<name>A0A3A9A6R2_9FIRM</name>
<keyword evidence="3" id="KW-1185">Reference proteome</keyword>
<dbReference type="AlphaFoldDB" id="A0A3A9A6R2"/>